<dbReference type="InterPro" id="IPR011990">
    <property type="entry name" value="TPR-like_helical_dom_sf"/>
</dbReference>
<dbReference type="InterPro" id="IPR059068">
    <property type="entry name" value="TPR_P4H"/>
</dbReference>
<dbReference type="OrthoDB" id="420380at2759"/>
<dbReference type="STRING" id="7998.ENSIPUP00000030667"/>
<dbReference type="InterPro" id="IPR005123">
    <property type="entry name" value="Oxoglu/Fe-dep_dioxygenase_dom"/>
</dbReference>
<evidence type="ECO:0000256" key="5">
    <source>
        <dbReference type="ARBA" id="ARBA00022964"/>
    </source>
</evidence>
<dbReference type="PROSITE" id="PS51471">
    <property type="entry name" value="FE2OG_OXY"/>
    <property type="match status" value="1"/>
</dbReference>
<organism evidence="10 11">
    <name type="scientific">Ictalurus punctatus</name>
    <name type="common">Channel catfish</name>
    <name type="synonym">Silurus punctatus</name>
    <dbReference type="NCBI Taxonomy" id="7998"/>
    <lineage>
        <taxon>Eukaryota</taxon>
        <taxon>Metazoa</taxon>
        <taxon>Chordata</taxon>
        <taxon>Craniata</taxon>
        <taxon>Vertebrata</taxon>
        <taxon>Euteleostomi</taxon>
        <taxon>Actinopterygii</taxon>
        <taxon>Neopterygii</taxon>
        <taxon>Teleostei</taxon>
        <taxon>Ostariophysi</taxon>
        <taxon>Siluriformes</taxon>
        <taxon>Ictaluridae</taxon>
        <taxon>Ictalurus</taxon>
    </lineage>
</organism>
<evidence type="ECO:0000256" key="8">
    <source>
        <dbReference type="ARBA" id="ARBA00023180"/>
    </source>
</evidence>
<reference evidence="11" key="2">
    <citation type="submission" date="2025-08" db="UniProtKB">
        <authorList>
            <consortium name="RefSeq"/>
        </authorList>
    </citation>
    <scope>IDENTIFICATION</scope>
    <source>
        <tissue evidence="11">Blood</tissue>
    </source>
</reference>
<keyword evidence="2" id="KW-0479">Metal-binding</keyword>
<dbReference type="KEGG" id="ipu:108278549"/>
<evidence type="ECO:0000313" key="10">
    <source>
        <dbReference type="Proteomes" id="UP000221080"/>
    </source>
</evidence>
<dbReference type="PANTHER" id="PTHR10869">
    <property type="entry name" value="PROLYL 4-HYDROXYLASE ALPHA SUBUNIT"/>
    <property type="match status" value="1"/>
</dbReference>
<dbReference type="FunFam" id="2.60.120.620:FF:000001">
    <property type="entry name" value="Prolyl 4-hydroxylase subunit alpha 2"/>
    <property type="match status" value="1"/>
</dbReference>
<dbReference type="GeneID" id="108278549"/>
<dbReference type="Proteomes" id="UP000221080">
    <property type="component" value="Chromosome 18"/>
</dbReference>
<keyword evidence="10" id="KW-1185">Reference proteome</keyword>
<evidence type="ECO:0000256" key="2">
    <source>
        <dbReference type="ARBA" id="ARBA00022723"/>
    </source>
</evidence>
<dbReference type="SMART" id="SM00702">
    <property type="entry name" value="P4Hc"/>
    <property type="match status" value="1"/>
</dbReference>
<dbReference type="RefSeq" id="XP_017347489.2">
    <property type="nucleotide sequence ID" value="XM_017492000.3"/>
</dbReference>
<keyword evidence="6" id="KW-0560">Oxidoreductase</keyword>
<sequence length="404" mass="45302">MLLSKTQLLPNENNLDGIAVAIIRLQELYRLDPKDMTGLESHSALSPDGCFHIAVIAHQNQQFQCAILWIQETMRKLHEGAEAVVTKENVLTLLTSIQFDVCNLHFALGVTQLLMHNDNLNLKTILQPAYTNSLIENIKNLDGMQHFITPFDTSALHRPMQNGYEALCRGQGIKMNPKRQKKLVCRYMTGEGSPQLIYAPAKEEEEWDEPLILRYHDIISLSEIEVIKRLSRPKLARAKVSDPVTGKFVYTTVRVSKSAWLSNDESPVVARVNQRLADITGLDMNTAEELQVANYGIGGHYEPHYDSMVANGLPFTEKRIATVLLYMSDVEVGGATVFPDIGAALPPKRGSAVIWFNLLKSGEVDTRTLHAACPVFVGSKWVANKWICCRGQEFRRRCTLSKSD</sequence>
<dbReference type="AlphaFoldDB" id="A0A2D0SXS4"/>
<name>A0A2D0SXS4_ICTPU</name>
<feature type="domain" description="Fe2OG dioxygenase" evidence="9">
    <location>
        <begin position="286"/>
        <end position="389"/>
    </location>
</feature>
<dbReference type="InterPro" id="IPR044862">
    <property type="entry name" value="Pro_4_hyd_alph_FE2OG_OXY"/>
</dbReference>
<dbReference type="Pfam" id="PF23558">
    <property type="entry name" value="TPR_P4H"/>
    <property type="match status" value="1"/>
</dbReference>
<keyword evidence="4" id="KW-0847">Vitamin C</keyword>
<gene>
    <name evidence="11" type="primary">LOC108278549</name>
</gene>
<evidence type="ECO:0000259" key="9">
    <source>
        <dbReference type="PROSITE" id="PS51471"/>
    </source>
</evidence>
<dbReference type="GO" id="GO:0005783">
    <property type="term" value="C:endoplasmic reticulum"/>
    <property type="evidence" value="ECO:0007669"/>
    <property type="project" value="TreeGrafter"/>
</dbReference>
<evidence type="ECO:0000256" key="1">
    <source>
        <dbReference type="ARBA" id="ARBA00001961"/>
    </source>
</evidence>
<accession>A0A2D0SXS4</accession>
<evidence type="ECO:0000256" key="4">
    <source>
        <dbReference type="ARBA" id="ARBA00022896"/>
    </source>
</evidence>
<comment type="cofactor">
    <cofactor evidence="1">
        <name>L-ascorbate</name>
        <dbReference type="ChEBI" id="CHEBI:38290"/>
    </cofactor>
</comment>
<keyword evidence="3" id="KW-0256">Endoplasmic reticulum</keyword>
<dbReference type="GO" id="GO:0004656">
    <property type="term" value="F:procollagen-proline 4-dioxygenase activity"/>
    <property type="evidence" value="ECO:0007669"/>
    <property type="project" value="TreeGrafter"/>
</dbReference>
<protein>
    <submittedName>
        <fullName evidence="11">Prolyl 4-hydroxylase subunit alpha-2</fullName>
    </submittedName>
</protein>
<dbReference type="GO" id="GO:0031418">
    <property type="term" value="F:L-ascorbic acid binding"/>
    <property type="evidence" value="ECO:0007669"/>
    <property type="project" value="UniProtKB-KW"/>
</dbReference>
<proteinExistence type="predicted"/>
<reference evidence="10" key="1">
    <citation type="journal article" date="2016" name="Nat. Commun.">
        <title>The channel catfish genome sequence provides insights into the evolution of scale formation in teleosts.</title>
        <authorList>
            <person name="Liu Z."/>
            <person name="Liu S."/>
            <person name="Yao J."/>
            <person name="Bao L."/>
            <person name="Zhang J."/>
            <person name="Li Y."/>
            <person name="Jiang C."/>
            <person name="Sun L."/>
            <person name="Wang R."/>
            <person name="Zhang Y."/>
            <person name="Zhou T."/>
            <person name="Zeng Q."/>
            <person name="Fu Q."/>
            <person name="Gao S."/>
            <person name="Li N."/>
            <person name="Koren S."/>
            <person name="Jiang Y."/>
            <person name="Zimin A."/>
            <person name="Xu P."/>
            <person name="Phillippy A.M."/>
            <person name="Geng X."/>
            <person name="Song L."/>
            <person name="Sun F."/>
            <person name="Li C."/>
            <person name="Wang X."/>
            <person name="Chen A."/>
            <person name="Jin Y."/>
            <person name="Yuan Z."/>
            <person name="Yang Y."/>
            <person name="Tan S."/>
            <person name="Peatman E."/>
            <person name="Lu J."/>
            <person name="Qin Z."/>
            <person name="Dunham R."/>
            <person name="Li Z."/>
            <person name="Sonstegard T."/>
            <person name="Feng J."/>
            <person name="Danzmann R.G."/>
            <person name="Schroeder S."/>
            <person name="Scheffler B."/>
            <person name="Duke M.V."/>
            <person name="Ballard L."/>
            <person name="Kucuktas H."/>
            <person name="Kaltenboeck L."/>
            <person name="Liu H."/>
            <person name="Armbruster J."/>
            <person name="Xie Y."/>
            <person name="Kirby M.L."/>
            <person name="Tian Y."/>
            <person name="Flanagan M.E."/>
            <person name="Mu W."/>
            <person name="Waldbieser G.C."/>
        </authorList>
    </citation>
    <scope>NUCLEOTIDE SEQUENCE [LARGE SCALE GENOMIC DNA]</scope>
    <source>
        <strain evidence="10">SDA103</strain>
    </source>
</reference>
<dbReference type="InterPro" id="IPR006620">
    <property type="entry name" value="Pro_4_hyd_alph"/>
</dbReference>
<evidence type="ECO:0000313" key="11">
    <source>
        <dbReference type="RefSeq" id="XP_017347489.2"/>
    </source>
</evidence>
<evidence type="ECO:0000256" key="3">
    <source>
        <dbReference type="ARBA" id="ARBA00022824"/>
    </source>
</evidence>
<keyword evidence="7" id="KW-0408">Iron</keyword>
<evidence type="ECO:0000256" key="7">
    <source>
        <dbReference type="ARBA" id="ARBA00023004"/>
    </source>
</evidence>
<keyword evidence="8" id="KW-0325">Glycoprotein</keyword>
<dbReference type="InterPro" id="IPR045054">
    <property type="entry name" value="P4HA-like"/>
</dbReference>
<dbReference type="Pfam" id="PF13640">
    <property type="entry name" value="2OG-FeII_Oxy_3"/>
    <property type="match status" value="1"/>
</dbReference>
<dbReference type="PANTHER" id="PTHR10869:SF244">
    <property type="entry name" value="PROLYL 4-HYDROXYLASE SUBUNIT ALPHA-2"/>
    <property type="match status" value="1"/>
</dbReference>
<evidence type="ECO:0000256" key="6">
    <source>
        <dbReference type="ARBA" id="ARBA00023002"/>
    </source>
</evidence>
<dbReference type="Gene3D" id="2.60.120.620">
    <property type="entry name" value="q2cbj1_9rhob like domain"/>
    <property type="match status" value="1"/>
</dbReference>
<dbReference type="Gene3D" id="1.25.40.10">
    <property type="entry name" value="Tetratricopeptide repeat domain"/>
    <property type="match status" value="1"/>
</dbReference>
<keyword evidence="5" id="KW-0223">Dioxygenase</keyword>
<dbReference type="GO" id="GO:0005506">
    <property type="term" value="F:iron ion binding"/>
    <property type="evidence" value="ECO:0007669"/>
    <property type="project" value="InterPro"/>
</dbReference>